<dbReference type="Proteomes" id="UP000828048">
    <property type="component" value="Chromosome 1"/>
</dbReference>
<keyword evidence="2" id="KW-1185">Reference proteome</keyword>
<gene>
    <name evidence="1" type="ORF">Vadar_001690</name>
</gene>
<proteinExistence type="predicted"/>
<reference evidence="1 2" key="1">
    <citation type="journal article" date="2021" name="Hortic Res">
        <title>High-quality reference genome and annotation aids understanding of berry development for evergreen blueberry (Vaccinium darrowii).</title>
        <authorList>
            <person name="Yu J."/>
            <person name="Hulse-Kemp A.M."/>
            <person name="Babiker E."/>
            <person name="Staton M."/>
        </authorList>
    </citation>
    <scope>NUCLEOTIDE SEQUENCE [LARGE SCALE GENOMIC DNA]</scope>
    <source>
        <strain evidence="2">cv. NJ 8807/NJ 8810</strain>
        <tissue evidence="1">Young leaf</tissue>
    </source>
</reference>
<comment type="caution">
    <text evidence="1">The sequence shown here is derived from an EMBL/GenBank/DDBJ whole genome shotgun (WGS) entry which is preliminary data.</text>
</comment>
<sequence>MMGRNLPVEMMKAISFAVAFEDKFSGRLKEGQGGHLQTEERRCSLVGPVADEATKARKGFCANMAHDETIHDG</sequence>
<name>A0ACB7XMT5_9ERIC</name>
<dbReference type="EMBL" id="CM037151">
    <property type="protein sequence ID" value="KAH7842119.1"/>
    <property type="molecule type" value="Genomic_DNA"/>
</dbReference>
<accession>A0ACB7XMT5</accession>
<evidence type="ECO:0000313" key="2">
    <source>
        <dbReference type="Proteomes" id="UP000828048"/>
    </source>
</evidence>
<protein>
    <submittedName>
        <fullName evidence="1">Uncharacterized protein</fullName>
    </submittedName>
</protein>
<organism evidence="1 2">
    <name type="scientific">Vaccinium darrowii</name>
    <dbReference type="NCBI Taxonomy" id="229202"/>
    <lineage>
        <taxon>Eukaryota</taxon>
        <taxon>Viridiplantae</taxon>
        <taxon>Streptophyta</taxon>
        <taxon>Embryophyta</taxon>
        <taxon>Tracheophyta</taxon>
        <taxon>Spermatophyta</taxon>
        <taxon>Magnoliopsida</taxon>
        <taxon>eudicotyledons</taxon>
        <taxon>Gunneridae</taxon>
        <taxon>Pentapetalae</taxon>
        <taxon>asterids</taxon>
        <taxon>Ericales</taxon>
        <taxon>Ericaceae</taxon>
        <taxon>Vaccinioideae</taxon>
        <taxon>Vaccinieae</taxon>
        <taxon>Vaccinium</taxon>
    </lineage>
</organism>
<evidence type="ECO:0000313" key="1">
    <source>
        <dbReference type="EMBL" id="KAH7842119.1"/>
    </source>
</evidence>